<accession>D7MKW2</accession>
<evidence type="ECO:0000313" key="2">
    <source>
        <dbReference type="Proteomes" id="UP000008694"/>
    </source>
</evidence>
<dbReference type="PANTHER" id="PTHR31293:SF24">
    <property type="entry name" value="BNAANNG15180D PROTEIN"/>
    <property type="match status" value="1"/>
</dbReference>
<reference evidence="2" key="1">
    <citation type="journal article" date="2011" name="Nat. Genet.">
        <title>The Arabidopsis lyrata genome sequence and the basis of rapid genome size change.</title>
        <authorList>
            <person name="Hu T.T."/>
            <person name="Pattyn P."/>
            <person name="Bakker E.G."/>
            <person name="Cao J."/>
            <person name="Cheng J.-F."/>
            <person name="Clark R.M."/>
            <person name="Fahlgren N."/>
            <person name="Fawcett J.A."/>
            <person name="Grimwood J."/>
            <person name="Gundlach H."/>
            <person name="Haberer G."/>
            <person name="Hollister J.D."/>
            <person name="Ossowski S."/>
            <person name="Ottilar R.P."/>
            <person name="Salamov A.A."/>
            <person name="Schneeberger K."/>
            <person name="Spannagl M."/>
            <person name="Wang X."/>
            <person name="Yang L."/>
            <person name="Nasrallah M.E."/>
            <person name="Bergelson J."/>
            <person name="Carrington J.C."/>
            <person name="Gaut B.S."/>
            <person name="Schmutz J."/>
            <person name="Mayer K.F.X."/>
            <person name="Van de Peer Y."/>
            <person name="Grigoriev I.V."/>
            <person name="Nordborg M."/>
            <person name="Weigel D."/>
            <person name="Guo Y.-L."/>
        </authorList>
    </citation>
    <scope>NUCLEOTIDE SEQUENCE [LARGE SCALE GENOMIC DNA]</scope>
    <source>
        <strain evidence="2">cv. MN47</strain>
    </source>
</reference>
<dbReference type="HOGENOM" id="CLU_2253809_0_0_1"/>
<gene>
    <name evidence="1" type="ORF">ARALYDRAFT_917026</name>
</gene>
<dbReference type="InterPro" id="IPR055294">
    <property type="entry name" value="FBL60-like"/>
</dbReference>
<dbReference type="Proteomes" id="UP000008694">
    <property type="component" value="Unassembled WGS sequence"/>
</dbReference>
<sequence length="104" mass="12351">MGFVDRVLSLLGNSAIRKFSLKCEADASPVRVNRWLCQVLQRGVSDLDLTIDFEDDYYLPQEMFIRNYCTRVKCFRCSIHLKTMLIWKFISMSKDKMRLRETNM</sequence>
<dbReference type="STRING" id="81972.D7MKW2"/>
<organism evidence="2">
    <name type="scientific">Arabidopsis lyrata subsp. lyrata</name>
    <name type="common">Lyre-leaved rock-cress</name>
    <dbReference type="NCBI Taxonomy" id="81972"/>
    <lineage>
        <taxon>Eukaryota</taxon>
        <taxon>Viridiplantae</taxon>
        <taxon>Streptophyta</taxon>
        <taxon>Embryophyta</taxon>
        <taxon>Tracheophyta</taxon>
        <taxon>Spermatophyta</taxon>
        <taxon>Magnoliopsida</taxon>
        <taxon>eudicotyledons</taxon>
        <taxon>Gunneridae</taxon>
        <taxon>Pentapetalae</taxon>
        <taxon>rosids</taxon>
        <taxon>malvids</taxon>
        <taxon>Brassicales</taxon>
        <taxon>Brassicaceae</taxon>
        <taxon>Camelineae</taxon>
        <taxon>Arabidopsis</taxon>
    </lineage>
</organism>
<keyword evidence="2" id="KW-1185">Reference proteome</keyword>
<dbReference type="EMBL" id="GL348720">
    <property type="protein sequence ID" value="EFH41542.1"/>
    <property type="molecule type" value="Genomic_DNA"/>
</dbReference>
<dbReference type="PANTHER" id="PTHR31293">
    <property type="entry name" value="RNI-LIKE SUPERFAMILY PROTEIN"/>
    <property type="match status" value="1"/>
</dbReference>
<name>D7MKW2_ARALL</name>
<dbReference type="Gramene" id="scaffold_800426.1">
    <property type="protein sequence ID" value="scaffold_800426.1"/>
    <property type="gene ID" value="scaffold_800426.1"/>
</dbReference>
<protein>
    <submittedName>
        <fullName evidence="1">Uncharacterized protein</fullName>
    </submittedName>
</protein>
<proteinExistence type="predicted"/>
<dbReference type="AlphaFoldDB" id="D7MKW2"/>
<evidence type="ECO:0000313" key="1">
    <source>
        <dbReference type="EMBL" id="EFH41542.1"/>
    </source>
</evidence>